<dbReference type="EMBL" id="LR134190">
    <property type="protein sequence ID" value="VEB60959.1"/>
    <property type="molecule type" value="Genomic_DNA"/>
</dbReference>
<evidence type="ECO:0000259" key="2">
    <source>
        <dbReference type="Pfam" id="PF01408"/>
    </source>
</evidence>
<sequence>MTKYGVVGTGYFGAELARFMSKVEGAKITAIYDPVNAAPIAKELKLCRHCNDWRALCSHPDVDCVIIASPNYLHKAPVIAAAKAGKHVFL</sequence>
<dbReference type="AlphaFoldDB" id="A0A3S4LZD6"/>
<name>A0A3S4LZD6_SALET</name>
<protein>
    <submittedName>
        <fullName evidence="3">Dehydrogenase-like protein</fullName>
        <ecNumber evidence="3">1.1.1.18</ecNumber>
    </submittedName>
</protein>
<keyword evidence="1 3" id="KW-0560">Oxidoreductase</keyword>
<dbReference type="PANTHER" id="PTHR43818">
    <property type="entry name" value="BCDNA.GH03377"/>
    <property type="match status" value="1"/>
</dbReference>
<organism evidence="3 4">
    <name type="scientific">Salmonella enterica I</name>
    <dbReference type="NCBI Taxonomy" id="59201"/>
    <lineage>
        <taxon>Bacteria</taxon>
        <taxon>Pseudomonadati</taxon>
        <taxon>Pseudomonadota</taxon>
        <taxon>Gammaproteobacteria</taxon>
        <taxon>Enterobacterales</taxon>
        <taxon>Enterobacteriaceae</taxon>
        <taxon>Salmonella</taxon>
    </lineage>
</organism>
<dbReference type="Pfam" id="PF01408">
    <property type="entry name" value="GFO_IDH_MocA"/>
    <property type="match status" value="1"/>
</dbReference>
<evidence type="ECO:0000313" key="3">
    <source>
        <dbReference type="EMBL" id="VEB60959.1"/>
    </source>
</evidence>
<reference evidence="3 4" key="1">
    <citation type="submission" date="2018-12" db="EMBL/GenBank/DDBJ databases">
        <authorList>
            <consortium name="Pathogen Informatics"/>
        </authorList>
    </citation>
    <scope>NUCLEOTIDE SEQUENCE [LARGE SCALE GENOMIC DNA]</scope>
    <source>
        <strain evidence="3 4">NCTC6754</strain>
    </source>
</reference>
<dbReference type="SUPFAM" id="SSF51735">
    <property type="entry name" value="NAD(P)-binding Rossmann-fold domains"/>
    <property type="match status" value="1"/>
</dbReference>
<dbReference type="GO" id="GO:0000166">
    <property type="term" value="F:nucleotide binding"/>
    <property type="evidence" value="ECO:0007669"/>
    <property type="project" value="InterPro"/>
</dbReference>
<dbReference type="InterPro" id="IPR000683">
    <property type="entry name" value="Gfo/Idh/MocA-like_OxRdtase_N"/>
</dbReference>
<evidence type="ECO:0000313" key="4">
    <source>
        <dbReference type="Proteomes" id="UP000269208"/>
    </source>
</evidence>
<accession>A0A3S4LZD6</accession>
<dbReference type="Proteomes" id="UP000269208">
    <property type="component" value="Chromosome"/>
</dbReference>
<dbReference type="InterPro" id="IPR036291">
    <property type="entry name" value="NAD(P)-bd_dom_sf"/>
</dbReference>
<dbReference type="EC" id="1.1.1.18" evidence="3"/>
<evidence type="ECO:0000256" key="1">
    <source>
        <dbReference type="ARBA" id="ARBA00023002"/>
    </source>
</evidence>
<dbReference type="PANTHER" id="PTHR43818:SF11">
    <property type="entry name" value="BCDNA.GH03377"/>
    <property type="match status" value="1"/>
</dbReference>
<dbReference type="Gene3D" id="3.40.50.720">
    <property type="entry name" value="NAD(P)-binding Rossmann-like Domain"/>
    <property type="match status" value="1"/>
</dbReference>
<dbReference type="GO" id="GO:0050112">
    <property type="term" value="F:inositol 2-dehydrogenase (NAD+) activity"/>
    <property type="evidence" value="ECO:0007669"/>
    <property type="project" value="UniProtKB-EC"/>
</dbReference>
<proteinExistence type="predicted"/>
<feature type="domain" description="Gfo/Idh/MocA-like oxidoreductase N-terminal" evidence="2">
    <location>
        <begin position="3"/>
        <end position="90"/>
    </location>
</feature>
<gene>
    <name evidence="3" type="primary">yjhC_3</name>
    <name evidence="3" type="ORF">NCTC6754_06705</name>
</gene>
<dbReference type="InterPro" id="IPR050463">
    <property type="entry name" value="Gfo/Idh/MocA_oxidrdct_glycsds"/>
</dbReference>